<dbReference type="PROSITE" id="PS51841">
    <property type="entry name" value="LTD"/>
    <property type="match status" value="1"/>
</dbReference>
<dbReference type="SUPFAM" id="SSF74853">
    <property type="entry name" value="Lamin A/C globular tail domain"/>
    <property type="match status" value="1"/>
</dbReference>
<dbReference type="InterPro" id="IPR036415">
    <property type="entry name" value="Lamin_tail_dom_sf"/>
</dbReference>
<proteinExistence type="predicted"/>
<dbReference type="Gene3D" id="2.60.40.1260">
    <property type="entry name" value="Lamin Tail domain"/>
    <property type="match status" value="1"/>
</dbReference>
<name>A0ABW7YM03_9ACTN</name>
<dbReference type="RefSeq" id="WP_397079442.1">
    <property type="nucleotide sequence ID" value="NZ_JBITGY010000002.1"/>
</dbReference>
<feature type="chain" id="PRO_5046598984" evidence="1">
    <location>
        <begin position="26"/>
        <end position="149"/>
    </location>
</feature>
<keyword evidence="1" id="KW-0732">Signal</keyword>
<dbReference type="EMBL" id="JBITGY010000002">
    <property type="protein sequence ID" value="MFI6496932.1"/>
    <property type="molecule type" value="Genomic_DNA"/>
</dbReference>
<accession>A0ABW7YM03</accession>
<feature type="domain" description="LTD" evidence="2">
    <location>
        <begin position="15"/>
        <end position="141"/>
    </location>
</feature>
<dbReference type="Pfam" id="PF00932">
    <property type="entry name" value="LTD"/>
    <property type="match status" value="1"/>
</dbReference>
<dbReference type="Proteomes" id="UP001612741">
    <property type="component" value="Unassembled WGS sequence"/>
</dbReference>
<evidence type="ECO:0000313" key="3">
    <source>
        <dbReference type="EMBL" id="MFI6496932.1"/>
    </source>
</evidence>
<keyword evidence="4" id="KW-1185">Reference proteome</keyword>
<evidence type="ECO:0000313" key="4">
    <source>
        <dbReference type="Proteomes" id="UP001612741"/>
    </source>
</evidence>
<feature type="signal peptide" evidence="1">
    <location>
        <begin position="1"/>
        <end position="25"/>
    </location>
</feature>
<evidence type="ECO:0000259" key="2">
    <source>
        <dbReference type="PROSITE" id="PS51841"/>
    </source>
</evidence>
<evidence type="ECO:0000256" key="1">
    <source>
        <dbReference type="SAM" id="SignalP"/>
    </source>
</evidence>
<protein>
    <submittedName>
        <fullName evidence="3">Lamin tail domain-containing protein</fullName>
    </submittedName>
</protein>
<organism evidence="3 4">
    <name type="scientific">Nonomuraea typhae</name>
    <dbReference type="NCBI Taxonomy" id="2603600"/>
    <lineage>
        <taxon>Bacteria</taxon>
        <taxon>Bacillati</taxon>
        <taxon>Actinomycetota</taxon>
        <taxon>Actinomycetes</taxon>
        <taxon>Streptosporangiales</taxon>
        <taxon>Streptosporangiaceae</taxon>
        <taxon>Nonomuraea</taxon>
    </lineage>
</organism>
<comment type="caution">
    <text evidence="3">The sequence shown here is derived from an EMBL/GenBank/DDBJ whole genome shotgun (WGS) entry which is preliminary data.</text>
</comment>
<dbReference type="InterPro" id="IPR001322">
    <property type="entry name" value="Lamin_tail_dom"/>
</dbReference>
<reference evidence="3 4" key="1">
    <citation type="submission" date="2024-10" db="EMBL/GenBank/DDBJ databases">
        <title>The Natural Products Discovery Center: Release of the First 8490 Sequenced Strains for Exploring Actinobacteria Biosynthetic Diversity.</title>
        <authorList>
            <person name="Kalkreuter E."/>
            <person name="Kautsar S.A."/>
            <person name="Yang D."/>
            <person name="Bader C.D."/>
            <person name="Teijaro C.N."/>
            <person name="Fluegel L."/>
            <person name="Davis C.M."/>
            <person name="Simpson J.R."/>
            <person name="Lauterbach L."/>
            <person name="Steele A.D."/>
            <person name="Gui C."/>
            <person name="Meng S."/>
            <person name="Li G."/>
            <person name="Viehrig K."/>
            <person name="Ye F."/>
            <person name="Su P."/>
            <person name="Kiefer A.F."/>
            <person name="Nichols A."/>
            <person name="Cepeda A.J."/>
            <person name="Yan W."/>
            <person name="Fan B."/>
            <person name="Jiang Y."/>
            <person name="Adhikari A."/>
            <person name="Zheng C.-J."/>
            <person name="Schuster L."/>
            <person name="Cowan T.M."/>
            <person name="Smanski M.J."/>
            <person name="Chevrette M.G."/>
            <person name="De Carvalho L.P.S."/>
            <person name="Shen B."/>
        </authorList>
    </citation>
    <scope>NUCLEOTIDE SEQUENCE [LARGE SCALE GENOMIC DNA]</scope>
    <source>
        <strain evidence="3 4">NPDC050545</strain>
    </source>
</reference>
<sequence length="149" mass="16135">MRFLPLAAASLAAVATLSTGLPAYAAAPAVQIIKVYYDSPGPDRRSSSSLNAEYVVLKNATRSTIQLEKWILRDKTGYKYRFGAFALRAGKSVTVRTGSGSDGTSTVYWGRGQYVWNNDGDTASIHRASDLKKVDACSWGRSGDWTNCS</sequence>
<gene>
    <name evidence="3" type="ORF">ACIBG2_06100</name>
</gene>